<gene>
    <name evidence="1" type="ORF">K488DRAFT_79931</name>
</gene>
<dbReference type="Proteomes" id="UP000814128">
    <property type="component" value="Unassembled WGS sequence"/>
</dbReference>
<evidence type="ECO:0000313" key="1">
    <source>
        <dbReference type="EMBL" id="KAI0029848.1"/>
    </source>
</evidence>
<keyword evidence="2" id="KW-1185">Reference proteome</keyword>
<protein>
    <submittedName>
        <fullName evidence="1">Uncharacterized protein</fullName>
    </submittedName>
</protein>
<reference evidence="1" key="1">
    <citation type="submission" date="2021-02" db="EMBL/GenBank/DDBJ databases">
        <authorList>
            <consortium name="DOE Joint Genome Institute"/>
            <person name="Ahrendt S."/>
            <person name="Looney B.P."/>
            <person name="Miyauchi S."/>
            <person name="Morin E."/>
            <person name="Drula E."/>
            <person name="Courty P.E."/>
            <person name="Chicoki N."/>
            <person name="Fauchery L."/>
            <person name="Kohler A."/>
            <person name="Kuo A."/>
            <person name="Labutti K."/>
            <person name="Pangilinan J."/>
            <person name="Lipzen A."/>
            <person name="Riley R."/>
            <person name="Andreopoulos W."/>
            <person name="He G."/>
            <person name="Johnson J."/>
            <person name="Barry K.W."/>
            <person name="Grigoriev I.V."/>
            <person name="Nagy L."/>
            <person name="Hibbett D."/>
            <person name="Henrissat B."/>
            <person name="Matheny P.B."/>
            <person name="Labbe J."/>
            <person name="Martin F."/>
        </authorList>
    </citation>
    <scope>NUCLEOTIDE SEQUENCE</scope>
    <source>
        <strain evidence="1">EC-137</strain>
    </source>
</reference>
<comment type="caution">
    <text evidence="1">The sequence shown here is derived from an EMBL/GenBank/DDBJ whole genome shotgun (WGS) entry which is preliminary data.</text>
</comment>
<sequence length="475" mass="52666">MPLPGLARNGWHPGEIAIQTKLGCGESEQLKTMWHEIKDHMSDQFRLFFLSEIPFMPLTTLDNAGRRCHYLPAATAPLWEKEKDARDPYRYLVAGVGVQWWSRRRNKIAGRVRSARICGFDLQLDLEVDQGVGSFPKYINVRDVVPNPNTNPCAEQRILEMKTSDGLPQNRRHVLVASIYKARPGDAANYPSHAGLNHRLPGFARITSLAGLTIASWTTIIIGKRALSIMPRQAAITAVTTTGYVLVRDALPVQQRKGSEEESSGTNFRPDEAPTAHLLRIVIHARDIATFDLESVDKPVAIRPGQAVALSSERAIAKSQRSLMASNAPRSLNNDRVRMWTVSSAHEVETARPSGLVTTTRREPGLARGQPPILSAAGGIMIGVTPFMSMLAALAARGLETKADVVIALTTREPDVFVPLVRVWSGRSSPVGVRVRLDIFTNVVEPDPKLTRPNATEMWYKGRIPMEYWYVYDSL</sequence>
<dbReference type="EMBL" id="MU273653">
    <property type="protein sequence ID" value="KAI0029848.1"/>
    <property type="molecule type" value="Genomic_DNA"/>
</dbReference>
<proteinExistence type="predicted"/>
<reference evidence="1" key="2">
    <citation type="journal article" date="2022" name="New Phytol.">
        <title>Evolutionary transition to the ectomycorrhizal habit in the genomes of a hyperdiverse lineage of mushroom-forming fungi.</title>
        <authorList>
            <person name="Looney B."/>
            <person name="Miyauchi S."/>
            <person name="Morin E."/>
            <person name="Drula E."/>
            <person name="Courty P.E."/>
            <person name="Kohler A."/>
            <person name="Kuo A."/>
            <person name="LaButti K."/>
            <person name="Pangilinan J."/>
            <person name="Lipzen A."/>
            <person name="Riley R."/>
            <person name="Andreopoulos W."/>
            <person name="He G."/>
            <person name="Johnson J."/>
            <person name="Nolan M."/>
            <person name="Tritt A."/>
            <person name="Barry K.W."/>
            <person name="Grigoriev I.V."/>
            <person name="Nagy L.G."/>
            <person name="Hibbett D."/>
            <person name="Henrissat B."/>
            <person name="Matheny P.B."/>
            <person name="Labbe J."/>
            <person name="Martin F.M."/>
        </authorList>
    </citation>
    <scope>NUCLEOTIDE SEQUENCE</scope>
    <source>
        <strain evidence="1">EC-137</strain>
    </source>
</reference>
<name>A0ACB8QDG7_9AGAM</name>
<accession>A0ACB8QDG7</accession>
<evidence type="ECO:0000313" key="2">
    <source>
        <dbReference type="Proteomes" id="UP000814128"/>
    </source>
</evidence>
<organism evidence="1 2">
    <name type="scientific">Vararia minispora EC-137</name>
    <dbReference type="NCBI Taxonomy" id="1314806"/>
    <lineage>
        <taxon>Eukaryota</taxon>
        <taxon>Fungi</taxon>
        <taxon>Dikarya</taxon>
        <taxon>Basidiomycota</taxon>
        <taxon>Agaricomycotina</taxon>
        <taxon>Agaricomycetes</taxon>
        <taxon>Russulales</taxon>
        <taxon>Lachnocladiaceae</taxon>
        <taxon>Vararia</taxon>
    </lineage>
</organism>